<reference evidence="3" key="1">
    <citation type="journal article" date="2023" name="Plant J.">
        <title>The genome of the king protea, Protea cynaroides.</title>
        <authorList>
            <person name="Chang J."/>
            <person name="Duong T.A."/>
            <person name="Schoeman C."/>
            <person name="Ma X."/>
            <person name="Roodt D."/>
            <person name="Barker N."/>
            <person name="Li Z."/>
            <person name="Van de Peer Y."/>
            <person name="Mizrachi E."/>
        </authorList>
    </citation>
    <scope>NUCLEOTIDE SEQUENCE</scope>
    <source>
        <tissue evidence="3">Young leaves</tissue>
    </source>
</reference>
<keyword evidence="2" id="KW-0732">Signal</keyword>
<name>A0A9Q0H6K8_9MAGN</name>
<dbReference type="Proteomes" id="UP001141806">
    <property type="component" value="Unassembled WGS sequence"/>
</dbReference>
<evidence type="ECO:0000256" key="1">
    <source>
        <dbReference type="SAM" id="MobiDB-lite"/>
    </source>
</evidence>
<comment type="caution">
    <text evidence="3">The sequence shown here is derived from an EMBL/GenBank/DDBJ whole genome shotgun (WGS) entry which is preliminary data.</text>
</comment>
<feature type="region of interest" description="Disordered" evidence="1">
    <location>
        <begin position="107"/>
        <end position="132"/>
    </location>
</feature>
<evidence type="ECO:0000313" key="3">
    <source>
        <dbReference type="EMBL" id="KAJ4959561.1"/>
    </source>
</evidence>
<evidence type="ECO:0000256" key="2">
    <source>
        <dbReference type="SAM" id="SignalP"/>
    </source>
</evidence>
<dbReference type="EMBL" id="JAMYWD010000010">
    <property type="protein sequence ID" value="KAJ4959561.1"/>
    <property type="molecule type" value="Genomic_DNA"/>
</dbReference>
<keyword evidence="4" id="KW-1185">Reference proteome</keyword>
<proteinExistence type="predicted"/>
<evidence type="ECO:0000313" key="4">
    <source>
        <dbReference type="Proteomes" id="UP001141806"/>
    </source>
</evidence>
<protein>
    <submittedName>
        <fullName evidence="3">Uncharacterized protein</fullName>
    </submittedName>
</protein>
<dbReference type="AlphaFoldDB" id="A0A9Q0H6K8"/>
<feature type="signal peptide" evidence="2">
    <location>
        <begin position="1"/>
        <end position="20"/>
    </location>
</feature>
<gene>
    <name evidence="3" type="ORF">NE237_026672</name>
</gene>
<accession>A0A9Q0H6K8</accession>
<organism evidence="3 4">
    <name type="scientific">Protea cynaroides</name>
    <dbReference type="NCBI Taxonomy" id="273540"/>
    <lineage>
        <taxon>Eukaryota</taxon>
        <taxon>Viridiplantae</taxon>
        <taxon>Streptophyta</taxon>
        <taxon>Embryophyta</taxon>
        <taxon>Tracheophyta</taxon>
        <taxon>Spermatophyta</taxon>
        <taxon>Magnoliopsida</taxon>
        <taxon>Proteales</taxon>
        <taxon>Proteaceae</taxon>
        <taxon>Protea</taxon>
    </lineage>
</organism>
<feature type="chain" id="PRO_5040125032" evidence="2">
    <location>
        <begin position="21"/>
        <end position="161"/>
    </location>
</feature>
<sequence>MNPLRSFLLLIVHVLRHVLRLLCMISPCPQIGNRWLPYKTPLSDGEGDEDYPLEDSMNQYCSSDEERQEVAWLARKIKTSYSGILDVELAFSYGNMRKEKSMRSMAPRLSSVTTGEAPQVEVQGKPEDLGGRASNGSSLLGCSLLVLRDSPGECSFHVLDL</sequence>